<feature type="domain" description="PseI/NeuA/B-like" evidence="1">
    <location>
        <begin position="33"/>
        <end position="250"/>
    </location>
</feature>
<dbReference type="PANTHER" id="PTHR42966">
    <property type="entry name" value="N-ACETYLNEURAMINATE SYNTHASE"/>
    <property type="match status" value="1"/>
</dbReference>
<dbReference type="GO" id="GO:0016051">
    <property type="term" value="P:carbohydrate biosynthetic process"/>
    <property type="evidence" value="ECO:0007669"/>
    <property type="project" value="InterPro"/>
</dbReference>
<dbReference type="PANTHER" id="PTHR42966:SF1">
    <property type="entry name" value="SIALIC ACID SYNTHASE"/>
    <property type="match status" value="1"/>
</dbReference>
<evidence type="ECO:0000259" key="1">
    <source>
        <dbReference type="Pfam" id="PF03102"/>
    </source>
</evidence>
<sequence length="251" mass="27883">MNGTNIFKIMKNVFIIAEAGANHNGDISKAFRLIDEAKRAGADAVKFQTFEPSKSISKYAKMAKYQIDNIGEETSMIEMAKKISLPFDSFIKLKKYCDKIGIIFLSAPFHLEAADFLNDLVLYFKIPSGEIINYPLLENIAKKGKPVILSTGMSSLSDIEEAIKIFYKENNKNIILLHCTSNYPCFYNEVNLKAMQTLEVAFKLPVGYSDHTLGIEVPIAAVAIGAKVIEKHFTLDKNLPGPDHKASLEPG</sequence>
<organism evidence="2">
    <name type="scientific">marine sediment metagenome</name>
    <dbReference type="NCBI Taxonomy" id="412755"/>
    <lineage>
        <taxon>unclassified sequences</taxon>
        <taxon>metagenomes</taxon>
        <taxon>ecological metagenomes</taxon>
    </lineage>
</organism>
<dbReference type="AlphaFoldDB" id="X1B0J3"/>
<dbReference type="Gene3D" id="3.20.20.70">
    <property type="entry name" value="Aldolase class I"/>
    <property type="match status" value="1"/>
</dbReference>
<accession>X1B0J3</accession>
<dbReference type="EMBL" id="BART01010861">
    <property type="protein sequence ID" value="GAG77818.1"/>
    <property type="molecule type" value="Genomic_DNA"/>
</dbReference>
<protein>
    <recommendedName>
        <fullName evidence="1">PseI/NeuA/B-like domain-containing protein</fullName>
    </recommendedName>
</protein>
<proteinExistence type="predicted"/>
<dbReference type="InterPro" id="IPR051690">
    <property type="entry name" value="PseI-like"/>
</dbReference>
<comment type="caution">
    <text evidence="2">The sequence shown here is derived from an EMBL/GenBank/DDBJ whole genome shotgun (WGS) entry which is preliminary data.</text>
</comment>
<gene>
    <name evidence="2" type="ORF">S01H4_23421</name>
</gene>
<dbReference type="SUPFAM" id="SSF51569">
    <property type="entry name" value="Aldolase"/>
    <property type="match status" value="1"/>
</dbReference>
<reference evidence="2" key="1">
    <citation type="journal article" date="2014" name="Front. Microbiol.">
        <title>High frequency of phylogenetically diverse reductive dehalogenase-homologous genes in deep subseafloor sedimentary metagenomes.</title>
        <authorList>
            <person name="Kawai M."/>
            <person name="Futagami T."/>
            <person name="Toyoda A."/>
            <person name="Takaki Y."/>
            <person name="Nishi S."/>
            <person name="Hori S."/>
            <person name="Arai W."/>
            <person name="Tsubouchi T."/>
            <person name="Morono Y."/>
            <person name="Uchiyama I."/>
            <person name="Ito T."/>
            <person name="Fujiyama A."/>
            <person name="Inagaki F."/>
            <person name="Takami H."/>
        </authorList>
    </citation>
    <scope>NUCLEOTIDE SEQUENCE</scope>
    <source>
        <strain evidence="2">Expedition CK06-06</strain>
    </source>
</reference>
<dbReference type="Pfam" id="PF03102">
    <property type="entry name" value="NeuB"/>
    <property type="match status" value="1"/>
</dbReference>
<dbReference type="InterPro" id="IPR013132">
    <property type="entry name" value="PseI/NeuA/B-like_N"/>
</dbReference>
<feature type="non-terminal residue" evidence="2">
    <location>
        <position position="251"/>
    </location>
</feature>
<dbReference type="InterPro" id="IPR013785">
    <property type="entry name" value="Aldolase_TIM"/>
</dbReference>
<name>X1B0J3_9ZZZZ</name>
<evidence type="ECO:0000313" key="2">
    <source>
        <dbReference type="EMBL" id="GAG77818.1"/>
    </source>
</evidence>
<dbReference type="GO" id="GO:0047444">
    <property type="term" value="F:N-acylneuraminate-9-phosphate synthase activity"/>
    <property type="evidence" value="ECO:0007669"/>
    <property type="project" value="TreeGrafter"/>
</dbReference>